<comment type="caution">
    <text evidence="2">The sequence shown here is derived from an EMBL/GenBank/DDBJ whole genome shotgun (WGS) entry which is preliminary data.</text>
</comment>
<dbReference type="InterPro" id="IPR001130">
    <property type="entry name" value="TatD-like"/>
</dbReference>
<evidence type="ECO:0000256" key="1">
    <source>
        <dbReference type="PIRSR" id="PIRSR005902-1"/>
    </source>
</evidence>
<dbReference type="OrthoDB" id="9810005at2"/>
<dbReference type="GO" id="GO:0005829">
    <property type="term" value="C:cytosol"/>
    <property type="evidence" value="ECO:0007669"/>
    <property type="project" value="TreeGrafter"/>
</dbReference>
<name>A0A2A9EFU2_9MICO</name>
<dbReference type="PANTHER" id="PTHR46124:SF2">
    <property type="entry name" value="D-AMINOACYL-TRNA DEACYLASE"/>
    <property type="match status" value="1"/>
</dbReference>
<dbReference type="GO" id="GO:0046872">
    <property type="term" value="F:metal ion binding"/>
    <property type="evidence" value="ECO:0007669"/>
    <property type="project" value="UniProtKB-KW"/>
</dbReference>
<dbReference type="AlphaFoldDB" id="A0A2A9EFU2"/>
<protein>
    <submittedName>
        <fullName evidence="2">TatD DNase family protein</fullName>
    </submittedName>
</protein>
<dbReference type="InterPro" id="IPR032466">
    <property type="entry name" value="Metal_Hydrolase"/>
</dbReference>
<accession>A0A2A9EFU2</accession>
<dbReference type="GO" id="GO:0016788">
    <property type="term" value="F:hydrolase activity, acting on ester bonds"/>
    <property type="evidence" value="ECO:0007669"/>
    <property type="project" value="InterPro"/>
</dbReference>
<gene>
    <name evidence="2" type="ORF">ATL41_2251</name>
</gene>
<feature type="binding site" evidence="1">
    <location>
        <position position="26"/>
    </location>
    <ligand>
        <name>a divalent metal cation</name>
        <dbReference type="ChEBI" id="CHEBI:60240"/>
        <label>1</label>
    </ligand>
</feature>
<dbReference type="RefSeq" id="WP_098458529.1">
    <property type="nucleotide sequence ID" value="NZ_PDJH01000001.1"/>
</dbReference>
<feature type="binding site" evidence="1">
    <location>
        <position position="141"/>
    </location>
    <ligand>
        <name>a divalent metal cation</name>
        <dbReference type="ChEBI" id="CHEBI:60240"/>
        <label>1</label>
    </ligand>
</feature>
<sequence>MGRRRERDRSWPQDPEPLGVQVVDNHTHLDSIHHVLDGSQPVPTVAEHVARAASVGVTRMVQVGCDLPAARETVAMLDEHRALLGAVALHPNEAPLHAGIREVAPDGLDPQPREHHAVPLDDALAQVADLARHERVRAIGETGLDFFRGGERAREVQRESFRAHVALAKELGLALQIHDRDAHQDVIELLEADGAPDRTVFHCFSGDAEMARVCASHGWYLSFAGPVTYPANEHLREALRAVPLSLVMVETDAPYLTPHPVRGRPNAPYLLPHTVRGMAAALDLPVQDVARATAETAVRVYGEW</sequence>
<feature type="binding site" evidence="1">
    <location>
        <position position="178"/>
    </location>
    <ligand>
        <name>a divalent metal cation</name>
        <dbReference type="ChEBI" id="CHEBI:60240"/>
        <label>2</label>
    </ligand>
</feature>
<feature type="binding site" evidence="1">
    <location>
        <position position="252"/>
    </location>
    <ligand>
        <name>a divalent metal cation</name>
        <dbReference type="ChEBI" id="CHEBI:60240"/>
        <label>1</label>
    </ligand>
</feature>
<feature type="binding site" evidence="1">
    <location>
        <position position="202"/>
    </location>
    <ligand>
        <name>a divalent metal cation</name>
        <dbReference type="ChEBI" id="CHEBI:60240"/>
        <label>2</label>
    </ligand>
</feature>
<keyword evidence="1" id="KW-0479">Metal-binding</keyword>
<dbReference type="EMBL" id="PDJH01000001">
    <property type="protein sequence ID" value="PFG37486.1"/>
    <property type="molecule type" value="Genomic_DNA"/>
</dbReference>
<dbReference type="Gene3D" id="3.20.20.140">
    <property type="entry name" value="Metal-dependent hydrolases"/>
    <property type="match status" value="1"/>
</dbReference>
<dbReference type="SUPFAM" id="SSF51556">
    <property type="entry name" value="Metallo-dependent hydrolases"/>
    <property type="match status" value="1"/>
</dbReference>
<evidence type="ECO:0000313" key="3">
    <source>
        <dbReference type="Proteomes" id="UP000221394"/>
    </source>
</evidence>
<proteinExistence type="predicted"/>
<dbReference type="Proteomes" id="UP000221394">
    <property type="component" value="Unassembled WGS sequence"/>
</dbReference>
<feature type="binding site" evidence="1">
    <location>
        <position position="28"/>
    </location>
    <ligand>
        <name>a divalent metal cation</name>
        <dbReference type="ChEBI" id="CHEBI:60240"/>
        <label>1</label>
    </ligand>
</feature>
<dbReference type="PIRSF" id="PIRSF005902">
    <property type="entry name" value="DNase_TatD"/>
    <property type="match status" value="1"/>
</dbReference>
<dbReference type="Pfam" id="PF01026">
    <property type="entry name" value="TatD_DNase"/>
    <property type="match status" value="1"/>
</dbReference>
<reference evidence="2 3" key="1">
    <citation type="submission" date="2017-10" db="EMBL/GenBank/DDBJ databases">
        <title>Sequencing the genomes of 1000 actinobacteria strains.</title>
        <authorList>
            <person name="Klenk H.-P."/>
        </authorList>
    </citation>
    <scope>NUCLEOTIDE SEQUENCE [LARGE SCALE GENOMIC DNA]</scope>
    <source>
        <strain evidence="2 3">DSM 21574</strain>
    </source>
</reference>
<dbReference type="CDD" id="cd01310">
    <property type="entry name" value="TatD_DNAse"/>
    <property type="match status" value="1"/>
</dbReference>
<dbReference type="PANTHER" id="PTHR46124">
    <property type="entry name" value="D-AMINOACYL-TRNA DEACYLASE"/>
    <property type="match status" value="1"/>
</dbReference>
<keyword evidence="3" id="KW-1185">Reference proteome</keyword>
<organism evidence="2 3">
    <name type="scientific">Flavimobilis soli</name>
    <dbReference type="NCBI Taxonomy" id="442709"/>
    <lineage>
        <taxon>Bacteria</taxon>
        <taxon>Bacillati</taxon>
        <taxon>Actinomycetota</taxon>
        <taxon>Actinomycetes</taxon>
        <taxon>Micrococcales</taxon>
        <taxon>Jonesiaceae</taxon>
        <taxon>Flavimobilis</taxon>
    </lineage>
</organism>
<evidence type="ECO:0000313" key="2">
    <source>
        <dbReference type="EMBL" id="PFG37486.1"/>
    </source>
</evidence>